<evidence type="ECO:0000313" key="3">
    <source>
        <dbReference type="Proteomes" id="UP001176941"/>
    </source>
</evidence>
<evidence type="ECO:0000256" key="1">
    <source>
        <dbReference type="SAM" id="MobiDB-lite"/>
    </source>
</evidence>
<dbReference type="EMBL" id="OX459952">
    <property type="protein sequence ID" value="CAI9157775.1"/>
    <property type="molecule type" value="Genomic_DNA"/>
</dbReference>
<proteinExistence type="predicted"/>
<keyword evidence="3" id="KW-1185">Reference proteome</keyword>
<name>A0ABN8Y9Y5_RANTA</name>
<sequence length="116" mass="12233">MLEAEAQDAPCMGSGAAAPSDSPCFPGEPAYLGARACQDTAIRLPHPQGHRDADMGACWTPNLCQTAGSFSFPRDHRDAEIGGVLDPKSLSNSGDLSFPRTYGPLQLATAIQIKFL</sequence>
<evidence type="ECO:0000313" key="2">
    <source>
        <dbReference type="EMBL" id="CAI9157775.1"/>
    </source>
</evidence>
<accession>A0ABN8Y9Y5</accession>
<feature type="region of interest" description="Disordered" evidence="1">
    <location>
        <begin position="1"/>
        <end position="21"/>
    </location>
</feature>
<reference evidence="2" key="1">
    <citation type="submission" date="2023-04" db="EMBL/GenBank/DDBJ databases">
        <authorList>
            <consortium name="ELIXIR-Norway"/>
        </authorList>
    </citation>
    <scope>NUCLEOTIDE SEQUENCE [LARGE SCALE GENOMIC DNA]</scope>
</reference>
<protein>
    <submittedName>
        <fullName evidence="2">Uncharacterized protein</fullName>
    </submittedName>
</protein>
<gene>
    <name evidence="2" type="ORF">MRATA1EN1_LOCUS6737</name>
</gene>
<dbReference type="Proteomes" id="UP001176941">
    <property type="component" value="Chromosome 16"/>
</dbReference>
<organism evidence="2 3">
    <name type="scientific">Rangifer tarandus platyrhynchus</name>
    <name type="common">Svalbard reindeer</name>
    <dbReference type="NCBI Taxonomy" id="3082113"/>
    <lineage>
        <taxon>Eukaryota</taxon>
        <taxon>Metazoa</taxon>
        <taxon>Chordata</taxon>
        <taxon>Craniata</taxon>
        <taxon>Vertebrata</taxon>
        <taxon>Euteleostomi</taxon>
        <taxon>Mammalia</taxon>
        <taxon>Eutheria</taxon>
        <taxon>Laurasiatheria</taxon>
        <taxon>Artiodactyla</taxon>
        <taxon>Ruminantia</taxon>
        <taxon>Pecora</taxon>
        <taxon>Cervidae</taxon>
        <taxon>Odocoileinae</taxon>
        <taxon>Rangifer</taxon>
    </lineage>
</organism>